<accession>A0ACC3CJE2</accession>
<gene>
    <name evidence="1" type="ORF">I4F81_012695</name>
</gene>
<organism evidence="1 2">
    <name type="scientific">Pyropia yezoensis</name>
    <name type="common">Susabi-nori</name>
    <name type="synonym">Porphyra yezoensis</name>
    <dbReference type="NCBI Taxonomy" id="2788"/>
    <lineage>
        <taxon>Eukaryota</taxon>
        <taxon>Rhodophyta</taxon>
        <taxon>Bangiophyceae</taxon>
        <taxon>Bangiales</taxon>
        <taxon>Bangiaceae</taxon>
        <taxon>Pyropia</taxon>
    </lineage>
</organism>
<proteinExistence type="predicted"/>
<name>A0ACC3CJE2_PYRYE</name>
<protein>
    <submittedName>
        <fullName evidence="1">Uncharacterized protein</fullName>
    </submittedName>
</protein>
<reference evidence="1" key="1">
    <citation type="submission" date="2019-11" db="EMBL/GenBank/DDBJ databases">
        <title>Nori genome reveals adaptations in red seaweeds to the harsh intertidal environment.</title>
        <authorList>
            <person name="Wang D."/>
            <person name="Mao Y."/>
        </authorList>
    </citation>
    <scope>NUCLEOTIDE SEQUENCE</scope>
    <source>
        <tissue evidence="1">Gametophyte</tissue>
    </source>
</reference>
<dbReference type="Proteomes" id="UP000798662">
    <property type="component" value="Chromosome 3"/>
</dbReference>
<evidence type="ECO:0000313" key="1">
    <source>
        <dbReference type="EMBL" id="KAK1870233.1"/>
    </source>
</evidence>
<sequence>MRTGDDGKHLQATLEWAARRDTAAYGQRFGAQATRHLRAARVHKSIQRGRFAASVARDLTGGLLRQVRGGGAVVVAMGTARVRGGDAWLRRHLRRLCWFVDQDEFNTSKACSECHDKMVLIYSTGNSPPKIPGELYGPPAGPLPSTRRVRMAAGSRRGRPKRALPSATHVTRRGPDPDAYRAAVRATARAAAVARRAAALAACAVEDRAVYADPRRLSVWAAKGCYTCSLAAPQGRGHPAPHPPVIRNRDDVAARNMAWVAARRLTGTNVWPFKRPFGMRWAWTAKRPPSGVPVPPVRRTRATTRVDVWPVLAAVDTVVDGGGGGGGGGGRGAVDGDATAASCTTGRGAPGGERVAAAGSSMDGVRRAEAGATDAPRGLVDTARR</sequence>
<dbReference type="EMBL" id="CM020620">
    <property type="protein sequence ID" value="KAK1870233.1"/>
    <property type="molecule type" value="Genomic_DNA"/>
</dbReference>
<evidence type="ECO:0000313" key="2">
    <source>
        <dbReference type="Proteomes" id="UP000798662"/>
    </source>
</evidence>
<keyword evidence="2" id="KW-1185">Reference proteome</keyword>
<comment type="caution">
    <text evidence="1">The sequence shown here is derived from an EMBL/GenBank/DDBJ whole genome shotgun (WGS) entry which is preliminary data.</text>
</comment>